<gene>
    <name evidence="1" type="ORF">N8E88_29325</name>
</gene>
<evidence type="ECO:0000313" key="2">
    <source>
        <dbReference type="Proteomes" id="UP001061991"/>
    </source>
</evidence>
<dbReference type="EMBL" id="CP104973">
    <property type="protein sequence ID" value="UXN60546.1"/>
    <property type="molecule type" value="Genomic_DNA"/>
</dbReference>
<evidence type="ECO:0000313" key="1">
    <source>
        <dbReference type="EMBL" id="UXN60546.1"/>
    </source>
</evidence>
<reference evidence="1" key="1">
    <citation type="submission" date="2022-09" db="EMBL/GenBank/DDBJ databases">
        <title>Interaction between co-microsymbionts with complementary sets of symbiotic genes in legume-rhizobium systems.</title>
        <authorList>
            <person name="Safronova V."/>
            <person name="Sazanova A."/>
            <person name="Afonin A."/>
            <person name="Chirak E."/>
        </authorList>
    </citation>
    <scope>NUCLEOTIDE SEQUENCE</scope>
    <source>
        <strain evidence="1">A18/3m</strain>
    </source>
</reference>
<dbReference type="Proteomes" id="UP001061991">
    <property type="component" value="Chromosome"/>
</dbReference>
<accession>A0ACD4D3Q3</accession>
<name>A0ACD4D3Q3_9HYPH</name>
<sequence length="44" mass="5085">MWTDALFIIFWLIVVGVGAILVAEHESKQSLRQMNDRIAEINKK</sequence>
<proteinExistence type="predicted"/>
<protein>
    <submittedName>
        <fullName evidence="1">Uncharacterized protein</fullName>
    </submittedName>
</protein>
<keyword evidence="2" id="KW-1185">Reference proteome</keyword>
<organism evidence="1 2">
    <name type="scientific">Phyllobacterium zundukense</name>
    <dbReference type="NCBI Taxonomy" id="1867719"/>
    <lineage>
        <taxon>Bacteria</taxon>
        <taxon>Pseudomonadati</taxon>
        <taxon>Pseudomonadota</taxon>
        <taxon>Alphaproteobacteria</taxon>
        <taxon>Hyphomicrobiales</taxon>
        <taxon>Phyllobacteriaceae</taxon>
        <taxon>Phyllobacterium</taxon>
    </lineage>
</organism>